<sequence length="165" mass="18734">MLHLKLCRYKMNGMENNTLDVLQKLLDLIDRSESHRHQRKLPATTLLIHLYSFQCLKEIYCVLKPGAHLTPILDLVIAEKNRNNYPAMLICGEFTRFQDFCVVYSFMGGEFPGMQMLNDVLDALGLGALWGKEKALKVIKEAGFSVVGVVPTPQFVISILYVCKK</sequence>
<dbReference type="Proteomes" id="UP000035642">
    <property type="component" value="Unassembled WGS sequence"/>
</dbReference>
<accession>A0A158P7Y5</accession>
<reference evidence="2" key="2">
    <citation type="submission" date="2016-04" db="UniProtKB">
        <authorList>
            <consortium name="WormBaseParasite"/>
        </authorList>
    </citation>
    <scope>IDENTIFICATION</scope>
</reference>
<protein>
    <submittedName>
        <fullName evidence="2">Ornithine decarboxylase</fullName>
    </submittedName>
</protein>
<keyword evidence="1" id="KW-1185">Reference proteome</keyword>
<evidence type="ECO:0000313" key="1">
    <source>
        <dbReference type="Proteomes" id="UP000035642"/>
    </source>
</evidence>
<reference evidence="1" key="1">
    <citation type="submission" date="2012-09" db="EMBL/GenBank/DDBJ databases">
        <authorList>
            <person name="Martin A.A."/>
        </authorList>
    </citation>
    <scope>NUCLEOTIDE SEQUENCE</scope>
</reference>
<dbReference type="AlphaFoldDB" id="A0A158P7Y5"/>
<proteinExistence type="predicted"/>
<organism evidence="1 2">
    <name type="scientific">Angiostrongylus cantonensis</name>
    <name type="common">Rat lungworm</name>
    <dbReference type="NCBI Taxonomy" id="6313"/>
    <lineage>
        <taxon>Eukaryota</taxon>
        <taxon>Metazoa</taxon>
        <taxon>Ecdysozoa</taxon>
        <taxon>Nematoda</taxon>
        <taxon>Chromadorea</taxon>
        <taxon>Rhabditida</taxon>
        <taxon>Rhabditina</taxon>
        <taxon>Rhabditomorpha</taxon>
        <taxon>Strongyloidea</taxon>
        <taxon>Metastrongylidae</taxon>
        <taxon>Angiostrongylus</taxon>
    </lineage>
</organism>
<evidence type="ECO:0000313" key="2">
    <source>
        <dbReference type="WBParaSite" id="ACAC_0000333001-mRNA-1"/>
    </source>
</evidence>
<dbReference type="STRING" id="6313.A0A158P7Y5"/>
<name>A0A158P7Y5_ANGCA</name>
<dbReference type="WBParaSite" id="ACAC_0000333001-mRNA-1">
    <property type="protein sequence ID" value="ACAC_0000333001-mRNA-1"/>
    <property type="gene ID" value="ACAC_0000333001"/>
</dbReference>